<dbReference type="SMART" id="SM00382">
    <property type="entry name" value="AAA"/>
    <property type="match status" value="1"/>
</dbReference>
<gene>
    <name evidence="4" type="primary">meaB</name>
    <name evidence="4" type="ORF">IAC68_05020</name>
</gene>
<dbReference type="Gene3D" id="1.10.287.130">
    <property type="match status" value="1"/>
</dbReference>
<sequence length="379" mass="41851">MNEKEQNITTGEWPPKGDGHHDSALFVNEGVEQQPSVNPYMKNFFRKKPVLLSAEEYVKGIEEGNTTILSKAITLVESQLPAHRDIARQIIARCQHISAKKSSMRIGITGVPGAGKSTFIEAFGKYLTAEGHKLAVLAIDPSSERSKGSILGDKTRMETLCNDPNAFIRPSPSAGSLGGVARKTRETILLCEAAGYDVIFIETVGVGQSETAVHSMSDFFLLLMLSGAGDDLQGIKRGIMEMSDLIAITKADGNNIDKANMAKALYANALHLFPPTESGWVPTAVTSSAVTKEGLEEILRLIEQYFALVKGNGYYLHKRRQQARYWMYESINEALREDFYENPLIEKKLKEYENAVLDGSMDSFMAAGELMEIYNNIKE</sequence>
<dbReference type="InterPro" id="IPR003593">
    <property type="entry name" value="AAA+_ATPase"/>
</dbReference>
<accession>A0A9D9DJX1</accession>
<organism evidence="4 5">
    <name type="scientific">Candidatus Egerieousia excrementavium</name>
    <dbReference type="NCBI Taxonomy" id="2840778"/>
    <lineage>
        <taxon>Bacteria</taxon>
        <taxon>Pseudomonadati</taxon>
        <taxon>Bacteroidota</taxon>
        <taxon>Bacteroidia</taxon>
        <taxon>Bacteroidales</taxon>
        <taxon>Candidatus Egerieousia</taxon>
    </lineage>
</organism>
<dbReference type="InterPro" id="IPR005129">
    <property type="entry name" value="GTPase_ArgK"/>
</dbReference>
<dbReference type="GO" id="GO:0005525">
    <property type="term" value="F:GTP binding"/>
    <property type="evidence" value="ECO:0007669"/>
    <property type="project" value="InterPro"/>
</dbReference>
<reference evidence="4" key="1">
    <citation type="submission" date="2020-10" db="EMBL/GenBank/DDBJ databases">
        <authorList>
            <person name="Gilroy R."/>
        </authorList>
    </citation>
    <scope>NUCLEOTIDE SEQUENCE</scope>
    <source>
        <strain evidence="4">15467</strain>
    </source>
</reference>
<protein>
    <submittedName>
        <fullName evidence="4">Methylmalonyl Co-A mutase-associated GTPase MeaB</fullName>
        <ecNumber evidence="4">3.6.5.-</ecNumber>
    </submittedName>
</protein>
<dbReference type="NCBIfam" id="NF006958">
    <property type="entry name" value="PRK09435.1"/>
    <property type="match status" value="1"/>
</dbReference>
<comment type="caution">
    <text evidence="4">The sequence shown here is derived from an EMBL/GenBank/DDBJ whole genome shotgun (WGS) entry which is preliminary data.</text>
</comment>
<feature type="domain" description="AAA+ ATPase" evidence="3">
    <location>
        <begin position="102"/>
        <end position="271"/>
    </location>
</feature>
<dbReference type="Proteomes" id="UP000823635">
    <property type="component" value="Unassembled WGS sequence"/>
</dbReference>
<feature type="region of interest" description="Disordered" evidence="2">
    <location>
        <begin position="1"/>
        <end position="23"/>
    </location>
</feature>
<evidence type="ECO:0000313" key="4">
    <source>
        <dbReference type="EMBL" id="MBO8429272.1"/>
    </source>
</evidence>
<dbReference type="PANTHER" id="PTHR23408">
    <property type="entry name" value="METHYLMALONYL-COA MUTASE"/>
    <property type="match status" value="1"/>
</dbReference>
<evidence type="ECO:0000256" key="2">
    <source>
        <dbReference type="SAM" id="MobiDB-lite"/>
    </source>
</evidence>
<dbReference type="CDD" id="cd03114">
    <property type="entry name" value="MMAA-like"/>
    <property type="match status" value="1"/>
</dbReference>
<dbReference type="PANTHER" id="PTHR23408:SF3">
    <property type="entry name" value="METHYLMALONIC ACIDURIA TYPE A PROTEIN, MITOCHONDRIAL"/>
    <property type="match status" value="1"/>
</dbReference>
<dbReference type="GO" id="GO:0003924">
    <property type="term" value="F:GTPase activity"/>
    <property type="evidence" value="ECO:0007669"/>
    <property type="project" value="InterPro"/>
</dbReference>
<dbReference type="EMBL" id="JADINB010000113">
    <property type="protein sequence ID" value="MBO8429272.1"/>
    <property type="molecule type" value="Genomic_DNA"/>
</dbReference>
<evidence type="ECO:0000256" key="1">
    <source>
        <dbReference type="ARBA" id="ARBA00009625"/>
    </source>
</evidence>
<evidence type="ECO:0000259" key="3">
    <source>
        <dbReference type="SMART" id="SM00382"/>
    </source>
</evidence>
<dbReference type="Gene3D" id="1.20.5.170">
    <property type="match status" value="1"/>
</dbReference>
<dbReference type="Pfam" id="PF03308">
    <property type="entry name" value="MeaB"/>
    <property type="match status" value="1"/>
</dbReference>
<dbReference type="InterPro" id="IPR027417">
    <property type="entry name" value="P-loop_NTPase"/>
</dbReference>
<dbReference type="Gene3D" id="3.40.50.300">
    <property type="entry name" value="P-loop containing nucleotide triphosphate hydrolases"/>
    <property type="match status" value="1"/>
</dbReference>
<reference evidence="4" key="2">
    <citation type="journal article" date="2021" name="PeerJ">
        <title>Extensive microbial diversity within the chicken gut microbiome revealed by metagenomics and culture.</title>
        <authorList>
            <person name="Gilroy R."/>
            <person name="Ravi A."/>
            <person name="Getino M."/>
            <person name="Pursley I."/>
            <person name="Horton D.L."/>
            <person name="Alikhan N.F."/>
            <person name="Baker D."/>
            <person name="Gharbi K."/>
            <person name="Hall N."/>
            <person name="Watson M."/>
            <person name="Adriaenssens E.M."/>
            <person name="Foster-Nyarko E."/>
            <person name="Jarju S."/>
            <person name="Secka A."/>
            <person name="Antonio M."/>
            <person name="Oren A."/>
            <person name="Chaudhuri R.R."/>
            <person name="La Ragione R."/>
            <person name="Hildebrand F."/>
            <person name="Pallen M.J."/>
        </authorList>
    </citation>
    <scope>NUCLEOTIDE SEQUENCE</scope>
    <source>
        <strain evidence="4">15467</strain>
    </source>
</reference>
<dbReference type="EC" id="3.6.5.-" evidence="4"/>
<dbReference type="NCBIfam" id="TIGR00750">
    <property type="entry name" value="lao"/>
    <property type="match status" value="1"/>
</dbReference>
<proteinExistence type="inferred from homology"/>
<name>A0A9D9DJX1_9BACT</name>
<dbReference type="SUPFAM" id="SSF52540">
    <property type="entry name" value="P-loop containing nucleoside triphosphate hydrolases"/>
    <property type="match status" value="1"/>
</dbReference>
<dbReference type="AlphaFoldDB" id="A0A9D9DJX1"/>
<keyword evidence="4" id="KW-0378">Hydrolase</keyword>
<dbReference type="GO" id="GO:0005737">
    <property type="term" value="C:cytoplasm"/>
    <property type="evidence" value="ECO:0007669"/>
    <property type="project" value="TreeGrafter"/>
</dbReference>
<evidence type="ECO:0000313" key="5">
    <source>
        <dbReference type="Proteomes" id="UP000823635"/>
    </source>
</evidence>
<comment type="similarity">
    <text evidence="1">Belongs to the SIMIBI class G3E GTPase family. ArgK/MeaB subfamily.</text>
</comment>